<dbReference type="RefSeq" id="WP_086994273.1">
    <property type="nucleotide sequence ID" value="NZ_FUHW01000007.1"/>
</dbReference>
<dbReference type="CDD" id="cd00085">
    <property type="entry name" value="HNHc"/>
    <property type="match status" value="1"/>
</dbReference>
<accession>A0A1R4EXD1</accession>
<sequence>MFEYDVGEDAGGAPGFPGVPDAAAVVEPALARIEAVRAALALGGTRLGEAGLVDLLSGLEAVKSAAGAYQARAAVALRERAVRREAAAGVDPEKRGQGVGAQVALARRESPHEGSRLLGFARAMVDEMPHTHEAFRAGEISEWRATLLVGETACLELEDRKKVDAALMADPRTIEGVGNRKLKAMARHLAEQASPKAAVERARRAVGDRHVSLRPAPDTMAILTGSLPVGQGVAVLKALTRAADLATATGDARSRGQIMADTLVERVTGQQRAEGMRVEIQLVMTDRTLFQGDTEPAHLQGYGVVPAQVARDMIREATRAARLSTATPQEPTDGQESNAPPGPDSLAWIRRLYTAPATGELVGLDSRARLFPRGLRRFIEVRDQTCTRPWCDAPIRHMDHILAWAGGGATVAENGQGTCVRCNHTKEALNWHSRKVAGARHTVETTTPTGHVYRSQAPALPGTAD</sequence>
<evidence type="ECO:0000256" key="2">
    <source>
        <dbReference type="SAM" id="MobiDB-lite"/>
    </source>
</evidence>
<dbReference type="AlphaFoldDB" id="A0A1R4EXD1"/>
<protein>
    <submittedName>
        <fullName evidence="4">CONSERVED 13E12 REPEAT FAMILY PROTEIN</fullName>
    </submittedName>
</protein>
<gene>
    <name evidence="4" type="ORF">FM101_01215</name>
</gene>
<dbReference type="Pfam" id="PF01844">
    <property type="entry name" value="HNH"/>
    <property type="match status" value="1"/>
</dbReference>
<reference evidence="4 5" key="1">
    <citation type="submission" date="2017-02" db="EMBL/GenBank/DDBJ databases">
        <authorList>
            <person name="Peterson S.W."/>
        </authorList>
    </citation>
    <scope>NUCLEOTIDE SEQUENCE [LARGE SCALE GENOMIC DNA]</scope>
    <source>
        <strain evidence="4 5">B Ar 00.02</strain>
    </source>
</reference>
<dbReference type="InterPro" id="IPR003615">
    <property type="entry name" value="HNH_nuc"/>
</dbReference>
<dbReference type="GO" id="GO:0008270">
    <property type="term" value="F:zinc ion binding"/>
    <property type="evidence" value="ECO:0007669"/>
    <property type="project" value="InterPro"/>
</dbReference>
<evidence type="ECO:0000259" key="3">
    <source>
        <dbReference type="SMART" id="SM00507"/>
    </source>
</evidence>
<feature type="region of interest" description="Disordered" evidence="2">
    <location>
        <begin position="88"/>
        <end position="110"/>
    </location>
</feature>
<evidence type="ECO:0000313" key="4">
    <source>
        <dbReference type="EMBL" id="SJM48299.1"/>
    </source>
</evidence>
<dbReference type="Proteomes" id="UP000195913">
    <property type="component" value="Unassembled WGS sequence"/>
</dbReference>
<dbReference type="GO" id="GO:0004519">
    <property type="term" value="F:endonuclease activity"/>
    <property type="evidence" value="ECO:0007669"/>
    <property type="project" value="InterPro"/>
</dbReference>
<keyword evidence="5" id="KW-1185">Reference proteome</keyword>
<dbReference type="InterPro" id="IPR003870">
    <property type="entry name" value="DUF222"/>
</dbReference>
<feature type="domain" description="HNH nuclease" evidence="3">
    <location>
        <begin position="374"/>
        <end position="424"/>
    </location>
</feature>
<feature type="compositionally biased region" description="Polar residues" evidence="2">
    <location>
        <begin position="324"/>
        <end position="338"/>
    </location>
</feature>
<dbReference type="Gene3D" id="1.10.30.50">
    <property type="match status" value="1"/>
</dbReference>
<evidence type="ECO:0000256" key="1">
    <source>
        <dbReference type="ARBA" id="ARBA00023450"/>
    </source>
</evidence>
<comment type="similarity">
    <text evidence="1">Belongs to the Rv1128c/1148c/1588c/1702c/1945/3466 family.</text>
</comment>
<organism evidence="4 5">
    <name type="scientific">Arthrobacter rhombi</name>
    <dbReference type="NCBI Taxonomy" id="71253"/>
    <lineage>
        <taxon>Bacteria</taxon>
        <taxon>Bacillati</taxon>
        <taxon>Actinomycetota</taxon>
        <taxon>Actinomycetes</taxon>
        <taxon>Micrococcales</taxon>
        <taxon>Micrococcaceae</taxon>
        <taxon>Arthrobacter</taxon>
    </lineage>
</organism>
<dbReference type="EMBL" id="FUHW01000007">
    <property type="protein sequence ID" value="SJM48299.1"/>
    <property type="molecule type" value="Genomic_DNA"/>
</dbReference>
<dbReference type="InterPro" id="IPR002711">
    <property type="entry name" value="HNH"/>
</dbReference>
<dbReference type="SMART" id="SM00507">
    <property type="entry name" value="HNHc"/>
    <property type="match status" value="1"/>
</dbReference>
<evidence type="ECO:0000313" key="5">
    <source>
        <dbReference type="Proteomes" id="UP000195913"/>
    </source>
</evidence>
<proteinExistence type="inferred from homology"/>
<dbReference type="Pfam" id="PF02720">
    <property type="entry name" value="DUF222"/>
    <property type="match status" value="1"/>
</dbReference>
<name>A0A1R4EXD1_9MICC</name>
<dbReference type="GO" id="GO:0003676">
    <property type="term" value="F:nucleic acid binding"/>
    <property type="evidence" value="ECO:0007669"/>
    <property type="project" value="InterPro"/>
</dbReference>
<feature type="region of interest" description="Disordered" evidence="2">
    <location>
        <begin position="322"/>
        <end position="345"/>
    </location>
</feature>